<organism evidence="1 2">
    <name type="scientific">Decorospora gaudefroyi</name>
    <dbReference type="NCBI Taxonomy" id="184978"/>
    <lineage>
        <taxon>Eukaryota</taxon>
        <taxon>Fungi</taxon>
        <taxon>Dikarya</taxon>
        <taxon>Ascomycota</taxon>
        <taxon>Pezizomycotina</taxon>
        <taxon>Dothideomycetes</taxon>
        <taxon>Pleosporomycetidae</taxon>
        <taxon>Pleosporales</taxon>
        <taxon>Pleosporineae</taxon>
        <taxon>Pleosporaceae</taxon>
        <taxon>Decorospora</taxon>
    </lineage>
</organism>
<proteinExistence type="predicted"/>
<name>A0A6A5KJL3_9PLEO</name>
<gene>
    <name evidence="1" type="ORF">BDW02DRAFT_569852</name>
</gene>
<sequence>MSTSDRSSVVPVPSDAPRDFHFRYTVQKGHFLQSEDGTDDQTFDFKTQNFGLINRSYDTDIDEEPPQWTRFSNHVRVLEHSKKPNESFKVLFLGRHGQGWHNVAEAKYGTKAWDCYWSVLNGTDDITWSDAHLTTTGESQALDVNKLWTSQLPHGIPAPETYYISPLTRTIQTAELSFANLSLPASRPYKPVIKELLREALGVHTCDRRSTKTEIETAFPHLVFEPDFSEADLLWEAEYREPISARTYRFSMLLDNIFAEDTHVFLSLTSHSGAIGSILEVLGHRAFGLETGGVIPVFVKAERVQGARMVPPKEPSDAPPLCEEPPI</sequence>
<dbReference type="EMBL" id="ML975315">
    <property type="protein sequence ID" value="KAF1833643.1"/>
    <property type="molecule type" value="Genomic_DNA"/>
</dbReference>
<accession>A0A6A5KJL3</accession>
<dbReference type="OrthoDB" id="496981at2759"/>
<evidence type="ECO:0000313" key="2">
    <source>
        <dbReference type="Proteomes" id="UP000800040"/>
    </source>
</evidence>
<dbReference type="CDD" id="cd07067">
    <property type="entry name" value="HP_PGM_like"/>
    <property type="match status" value="1"/>
</dbReference>
<keyword evidence="2" id="KW-1185">Reference proteome</keyword>
<protein>
    <submittedName>
        <fullName evidence="1">Phosphoglycerate mutase family protein</fullName>
    </submittedName>
</protein>
<evidence type="ECO:0000313" key="1">
    <source>
        <dbReference type="EMBL" id="KAF1833643.1"/>
    </source>
</evidence>
<dbReference type="SUPFAM" id="SSF53254">
    <property type="entry name" value="Phosphoglycerate mutase-like"/>
    <property type="match status" value="1"/>
</dbReference>
<dbReference type="InterPro" id="IPR029033">
    <property type="entry name" value="His_PPase_superfam"/>
</dbReference>
<reference evidence="1" key="1">
    <citation type="submission" date="2020-01" db="EMBL/GenBank/DDBJ databases">
        <authorList>
            <consortium name="DOE Joint Genome Institute"/>
            <person name="Haridas S."/>
            <person name="Albert R."/>
            <person name="Binder M."/>
            <person name="Bloem J."/>
            <person name="Labutti K."/>
            <person name="Salamov A."/>
            <person name="Andreopoulos B."/>
            <person name="Baker S.E."/>
            <person name="Barry K."/>
            <person name="Bills G."/>
            <person name="Bluhm B.H."/>
            <person name="Cannon C."/>
            <person name="Castanera R."/>
            <person name="Culley D.E."/>
            <person name="Daum C."/>
            <person name="Ezra D."/>
            <person name="Gonzalez J.B."/>
            <person name="Henrissat B."/>
            <person name="Kuo A."/>
            <person name="Liang C."/>
            <person name="Lipzen A."/>
            <person name="Lutzoni F."/>
            <person name="Magnuson J."/>
            <person name="Mondo S."/>
            <person name="Nolan M."/>
            <person name="Ohm R."/>
            <person name="Pangilinan J."/>
            <person name="Park H.-J."/>
            <person name="Ramirez L."/>
            <person name="Alfaro M."/>
            <person name="Sun H."/>
            <person name="Tritt A."/>
            <person name="Yoshinaga Y."/>
            <person name="Zwiers L.-H."/>
            <person name="Turgeon B.G."/>
            <person name="Goodwin S.B."/>
            <person name="Spatafora J.W."/>
            <person name="Crous P.W."/>
            <person name="Grigoriev I.V."/>
        </authorList>
    </citation>
    <scope>NUCLEOTIDE SEQUENCE</scope>
    <source>
        <strain evidence="1">P77</strain>
    </source>
</reference>
<dbReference type="Pfam" id="PF00300">
    <property type="entry name" value="His_Phos_1"/>
    <property type="match status" value="1"/>
</dbReference>
<dbReference type="PANTHER" id="PTHR48100">
    <property type="entry name" value="BROAD-SPECIFICITY PHOSPHATASE YOR283W-RELATED"/>
    <property type="match status" value="1"/>
</dbReference>
<dbReference type="AlphaFoldDB" id="A0A6A5KJL3"/>
<dbReference type="Proteomes" id="UP000800040">
    <property type="component" value="Unassembled WGS sequence"/>
</dbReference>
<dbReference type="InterPro" id="IPR050275">
    <property type="entry name" value="PGM_Phosphatase"/>
</dbReference>
<dbReference type="GO" id="GO:0016791">
    <property type="term" value="F:phosphatase activity"/>
    <property type="evidence" value="ECO:0007669"/>
    <property type="project" value="TreeGrafter"/>
</dbReference>
<dbReference type="Gene3D" id="3.40.50.1240">
    <property type="entry name" value="Phosphoglycerate mutase-like"/>
    <property type="match status" value="1"/>
</dbReference>
<dbReference type="SMART" id="SM00855">
    <property type="entry name" value="PGAM"/>
    <property type="match status" value="1"/>
</dbReference>
<dbReference type="GO" id="GO:0005737">
    <property type="term" value="C:cytoplasm"/>
    <property type="evidence" value="ECO:0007669"/>
    <property type="project" value="TreeGrafter"/>
</dbReference>
<dbReference type="PANTHER" id="PTHR48100:SF1">
    <property type="entry name" value="HISTIDINE PHOSPHATASE FAMILY PROTEIN-RELATED"/>
    <property type="match status" value="1"/>
</dbReference>
<dbReference type="InterPro" id="IPR013078">
    <property type="entry name" value="His_Pase_superF_clade-1"/>
</dbReference>